<keyword evidence="2" id="KW-1185">Reference proteome</keyword>
<accession>A0A518I8S8</accession>
<organism evidence="1 2">
    <name type="scientific">Gimesia fumaroli</name>
    <dbReference type="NCBI Taxonomy" id="2527976"/>
    <lineage>
        <taxon>Bacteria</taxon>
        <taxon>Pseudomonadati</taxon>
        <taxon>Planctomycetota</taxon>
        <taxon>Planctomycetia</taxon>
        <taxon>Planctomycetales</taxon>
        <taxon>Planctomycetaceae</taxon>
        <taxon>Gimesia</taxon>
    </lineage>
</organism>
<evidence type="ECO:0000313" key="2">
    <source>
        <dbReference type="Proteomes" id="UP000318313"/>
    </source>
</evidence>
<sequence length="35" mass="3925" precursor="true">MSAVRLIPSTDMTKGDDDDSYADLSRFGIGNRSFW</sequence>
<proteinExistence type="predicted"/>
<dbReference type="Proteomes" id="UP000318313">
    <property type="component" value="Chromosome"/>
</dbReference>
<dbReference type="EMBL" id="CP037452">
    <property type="protein sequence ID" value="QDV49464.1"/>
    <property type="molecule type" value="Genomic_DNA"/>
</dbReference>
<protein>
    <submittedName>
        <fullName evidence="1">Uncharacterized protein</fullName>
    </submittedName>
</protein>
<evidence type="ECO:0000313" key="1">
    <source>
        <dbReference type="EMBL" id="QDV49464.1"/>
    </source>
</evidence>
<name>A0A518I8S8_9PLAN</name>
<dbReference type="KEGG" id="gfm:Enr17x_14820"/>
<reference evidence="1 2" key="1">
    <citation type="submission" date="2019-03" db="EMBL/GenBank/DDBJ databases">
        <title>Deep-cultivation of Planctomycetes and their phenomic and genomic characterization uncovers novel biology.</title>
        <authorList>
            <person name="Wiegand S."/>
            <person name="Jogler M."/>
            <person name="Boedeker C."/>
            <person name="Pinto D."/>
            <person name="Vollmers J."/>
            <person name="Rivas-Marin E."/>
            <person name="Kohn T."/>
            <person name="Peeters S.H."/>
            <person name="Heuer A."/>
            <person name="Rast P."/>
            <person name="Oberbeckmann S."/>
            <person name="Bunk B."/>
            <person name="Jeske O."/>
            <person name="Meyerdierks A."/>
            <person name="Storesund J.E."/>
            <person name="Kallscheuer N."/>
            <person name="Luecker S."/>
            <person name="Lage O.M."/>
            <person name="Pohl T."/>
            <person name="Merkel B.J."/>
            <person name="Hornburger P."/>
            <person name="Mueller R.-W."/>
            <person name="Bruemmer F."/>
            <person name="Labrenz M."/>
            <person name="Spormann A.M."/>
            <person name="Op den Camp H."/>
            <person name="Overmann J."/>
            <person name="Amann R."/>
            <person name="Jetten M.S.M."/>
            <person name="Mascher T."/>
            <person name="Medema M.H."/>
            <person name="Devos D.P."/>
            <person name="Kaster A.-K."/>
            <person name="Ovreas L."/>
            <person name="Rohde M."/>
            <person name="Galperin M.Y."/>
            <person name="Jogler C."/>
        </authorList>
    </citation>
    <scope>NUCLEOTIDE SEQUENCE [LARGE SCALE GENOMIC DNA]</scope>
    <source>
        <strain evidence="1 2">Enr17</strain>
    </source>
</reference>
<gene>
    <name evidence="1" type="ORF">Enr17x_14820</name>
</gene>
<dbReference type="AlphaFoldDB" id="A0A518I8S8"/>